<sequence length="265" mass="28402">MDEKVSVLVEFLPQLWDGLLVTLQLTLGGAVGTIVLAVVLGLGMLAPTGWVSVPSRVVVEFFRGTSLLVQLFWFFYVLPIVLDVNLDPLTCGILALSLNYGAYSAEVVRSSIAHVPKGQWEAAMALSLSPARRMFRVIFPQGWALMIPSLATLQIQLLKGTAVASFITLQDLNERVGVLRQQTGDTLFSYTVGLLIYFVLAWLIQVGMDALERQAKRRLGRGGPSLLTRVRTRLRGNGSASSSPASGSGATSGSGSSSSSTEVTS</sequence>
<dbReference type="InterPro" id="IPR010065">
    <property type="entry name" value="AA_ABC_transptr_permease_3TM"/>
</dbReference>
<dbReference type="EMBL" id="DYUK01000079">
    <property type="protein sequence ID" value="HJG79455.1"/>
    <property type="molecule type" value="Genomic_DNA"/>
</dbReference>
<dbReference type="InterPro" id="IPR035906">
    <property type="entry name" value="MetI-like_sf"/>
</dbReference>
<evidence type="ECO:0000256" key="5">
    <source>
        <dbReference type="ARBA" id="ARBA00022970"/>
    </source>
</evidence>
<dbReference type="PANTHER" id="PTHR30614">
    <property type="entry name" value="MEMBRANE COMPONENT OF AMINO ACID ABC TRANSPORTER"/>
    <property type="match status" value="1"/>
</dbReference>
<keyword evidence="5" id="KW-0029">Amino-acid transport</keyword>
<keyword evidence="2 8" id="KW-0813">Transport</keyword>
<reference evidence="11" key="2">
    <citation type="submission" date="2021-09" db="EMBL/GenBank/DDBJ databases">
        <authorList>
            <person name="Gilroy R."/>
        </authorList>
    </citation>
    <scope>NUCLEOTIDE SEQUENCE</scope>
    <source>
        <strain evidence="11">ChiGjej5B5-7349</strain>
    </source>
</reference>
<organism evidence="11 12">
    <name type="scientific">Brevibacterium senegalense</name>
    <dbReference type="NCBI Taxonomy" id="1033736"/>
    <lineage>
        <taxon>Bacteria</taxon>
        <taxon>Bacillati</taxon>
        <taxon>Actinomycetota</taxon>
        <taxon>Actinomycetes</taxon>
        <taxon>Micrococcales</taxon>
        <taxon>Brevibacteriaceae</taxon>
        <taxon>Brevibacterium</taxon>
    </lineage>
</organism>
<evidence type="ECO:0000256" key="8">
    <source>
        <dbReference type="RuleBase" id="RU363032"/>
    </source>
</evidence>
<evidence type="ECO:0000259" key="10">
    <source>
        <dbReference type="PROSITE" id="PS50928"/>
    </source>
</evidence>
<dbReference type="CDD" id="cd06261">
    <property type="entry name" value="TM_PBP2"/>
    <property type="match status" value="1"/>
</dbReference>
<dbReference type="GO" id="GO:0043190">
    <property type="term" value="C:ATP-binding cassette (ABC) transporter complex"/>
    <property type="evidence" value="ECO:0007669"/>
    <property type="project" value="InterPro"/>
</dbReference>
<evidence type="ECO:0000256" key="7">
    <source>
        <dbReference type="ARBA" id="ARBA00023136"/>
    </source>
</evidence>
<feature type="domain" description="ABC transmembrane type-1" evidence="10">
    <location>
        <begin position="19"/>
        <end position="207"/>
    </location>
</feature>
<protein>
    <submittedName>
        <fullName evidence="11">Ectoine/hydroxyectoine ABC transporter permease subunit EhuC</fullName>
    </submittedName>
</protein>
<feature type="transmembrane region" description="Helical" evidence="8">
    <location>
        <begin position="20"/>
        <end position="45"/>
    </location>
</feature>
<keyword evidence="4 8" id="KW-0812">Transmembrane</keyword>
<dbReference type="Pfam" id="PF00528">
    <property type="entry name" value="BPD_transp_1"/>
    <property type="match status" value="1"/>
</dbReference>
<evidence type="ECO:0000256" key="6">
    <source>
        <dbReference type="ARBA" id="ARBA00022989"/>
    </source>
</evidence>
<keyword evidence="3" id="KW-1003">Cell membrane</keyword>
<dbReference type="PANTHER" id="PTHR30614:SF0">
    <property type="entry name" value="L-CYSTINE TRANSPORT SYSTEM PERMEASE PROTEIN TCYL"/>
    <property type="match status" value="1"/>
</dbReference>
<evidence type="ECO:0000313" key="11">
    <source>
        <dbReference type="EMBL" id="HJG79455.1"/>
    </source>
</evidence>
<evidence type="ECO:0000256" key="3">
    <source>
        <dbReference type="ARBA" id="ARBA00022475"/>
    </source>
</evidence>
<keyword evidence="7 8" id="KW-0472">Membrane</keyword>
<dbReference type="AlphaFoldDB" id="A0A921MBV8"/>
<name>A0A921MBV8_9MICO</name>
<dbReference type="GO" id="GO:0006865">
    <property type="term" value="P:amino acid transport"/>
    <property type="evidence" value="ECO:0007669"/>
    <property type="project" value="UniProtKB-KW"/>
</dbReference>
<comment type="subcellular location">
    <subcellularLocation>
        <location evidence="1 8">Cell membrane</location>
        <topology evidence="1 8">Multi-pass membrane protein</topology>
    </subcellularLocation>
</comment>
<evidence type="ECO:0000313" key="12">
    <source>
        <dbReference type="Proteomes" id="UP000784435"/>
    </source>
</evidence>
<evidence type="ECO:0000256" key="1">
    <source>
        <dbReference type="ARBA" id="ARBA00004651"/>
    </source>
</evidence>
<comment type="caution">
    <text evidence="11">The sequence shown here is derived from an EMBL/GenBank/DDBJ whole genome shotgun (WGS) entry which is preliminary data.</text>
</comment>
<proteinExistence type="inferred from homology"/>
<dbReference type="NCBIfam" id="TIGR03004">
    <property type="entry name" value="ectoine_ehuC"/>
    <property type="match status" value="1"/>
</dbReference>
<dbReference type="GO" id="GO:0022857">
    <property type="term" value="F:transmembrane transporter activity"/>
    <property type="evidence" value="ECO:0007669"/>
    <property type="project" value="InterPro"/>
</dbReference>
<dbReference type="NCBIfam" id="TIGR01726">
    <property type="entry name" value="HEQRo_perm_3TM"/>
    <property type="match status" value="1"/>
</dbReference>
<comment type="similarity">
    <text evidence="8">Belongs to the binding-protein-dependent transport system permease family.</text>
</comment>
<feature type="region of interest" description="Disordered" evidence="9">
    <location>
        <begin position="233"/>
        <end position="265"/>
    </location>
</feature>
<dbReference type="Gene3D" id="1.10.3720.10">
    <property type="entry name" value="MetI-like"/>
    <property type="match status" value="1"/>
</dbReference>
<keyword evidence="6 8" id="KW-1133">Transmembrane helix</keyword>
<evidence type="ECO:0000256" key="2">
    <source>
        <dbReference type="ARBA" id="ARBA00022448"/>
    </source>
</evidence>
<dbReference type="Proteomes" id="UP000784435">
    <property type="component" value="Unassembled WGS sequence"/>
</dbReference>
<dbReference type="PROSITE" id="PS50928">
    <property type="entry name" value="ABC_TM1"/>
    <property type="match status" value="1"/>
</dbReference>
<feature type="transmembrane region" description="Helical" evidence="8">
    <location>
        <begin position="57"/>
        <end position="78"/>
    </location>
</feature>
<dbReference type="SUPFAM" id="SSF161098">
    <property type="entry name" value="MetI-like"/>
    <property type="match status" value="1"/>
</dbReference>
<evidence type="ECO:0000256" key="9">
    <source>
        <dbReference type="SAM" id="MobiDB-lite"/>
    </source>
</evidence>
<feature type="compositionally biased region" description="Low complexity" evidence="9">
    <location>
        <begin position="238"/>
        <end position="265"/>
    </location>
</feature>
<gene>
    <name evidence="11" type="primary">ehuC</name>
    <name evidence="11" type="ORF">K8V08_03490</name>
</gene>
<accession>A0A921MBV8</accession>
<dbReference type="InterPro" id="IPR043429">
    <property type="entry name" value="ArtM/GltK/GlnP/TcyL/YhdX-like"/>
</dbReference>
<feature type="transmembrane region" description="Helical" evidence="8">
    <location>
        <begin position="187"/>
        <end position="211"/>
    </location>
</feature>
<reference evidence="11" key="1">
    <citation type="journal article" date="2021" name="PeerJ">
        <title>Extensive microbial diversity within the chicken gut microbiome revealed by metagenomics and culture.</title>
        <authorList>
            <person name="Gilroy R."/>
            <person name="Ravi A."/>
            <person name="Getino M."/>
            <person name="Pursley I."/>
            <person name="Horton D.L."/>
            <person name="Alikhan N.F."/>
            <person name="Baker D."/>
            <person name="Gharbi K."/>
            <person name="Hall N."/>
            <person name="Watson M."/>
            <person name="Adriaenssens E.M."/>
            <person name="Foster-Nyarko E."/>
            <person name="Jarju S."/>
            <person name="Secka A."/>
            <person name="Antonio M."/>
            <person name="Oren A."/>
            <person name="Chaudhuri R.R."/>
            <person name="La Ragione R."/>
            <person name="Hildebrand F."/>
            <person name="Pallen M.J."/>
        </authorList>
    </citation>
    <scope>NUCLEOTIDE SEQUENCE</scope>
    <source>
        <strain evidence="11">ChiGjej5B5-7349</strain>
    </source>
</reference>
<evidence type="ECO:0000256" key="4">
    <source>
        <dbReference type="ARBA" id="ARBA00022692"/>
    </source>
</evidence>
<dbReference type="InterPro" id="IPR014342">
    <property type="entry name" value="Ectoine_EhuC"/>
</dbReference>
<dbReference type="InterPro" id="IPR000515">
    <property type="entry name" value="MetI-like"/>
</dbReference>